<keyword evidence="5" id="KW-0808">Transferase</keyword>
<evidence type="ECO:0000256" key="4">
    <source>
        <dbReference type="ARBA" id="ARBA00022676"/>
    </source>
</evidence>
<keyword evidence="7" id="KW-0378">Hydrolase</keyword>
<evidence type="ECO:0000256" key="1">
    <source>
        <dbReference type="ARBA" id="ARBA00022475"/>
    </source>
</evidence>
<dbReference type="InterPro" id="IPR001264">
    <property type="entry name" value="Glyco_trans_51"/>
</dbReference>
<reference evidence="20 21" key="1">
    <citation type="submission" date="2019-12" db="EMBL/GenBank/DDBJ databases">
        <title>Microbes associate with the intestines of laboratory mice.</title>
        <authorList>
            <person name="Navarre W."/>
            <person name="Wong E."/>
        </authorList>
    </citation>
    <scope>NUCLEOTIDE SEQUENCE [LARGE SCALE GENOMIC DNA]</scope>
    <source>
        <strain evidence="20 21">NM51_B2-22</strain>
    </source>
</reference>
<keyword evidence="3" id="KW-0645">Protease</keyword>
<dbReference type="Gene3D" id="1.10.3810.10">
    <property type="entry name" value="Biosynthetic peptidoglycan transglycosylase-like"/>
    <property type="match status" value="1"/>
</dbReference>
<evidence type="ECO:0000259" key="19">
    <source>
        <dbReference type="Pfam" id="PF00912"/>
    </source>
</evidence>
<keyword evidence="8" id="KW-0133">Cell shape</keyword>
<feature type="compositionally biased region" description="Gly residues" evidence="16">
    <location>
        <begin position="752"/>
        <end position="763"/>
    </location>
</feature>
<evidence type="ECO:0000256" key="17">
    <source>
        <dbReference type="SAM" id="Phobius"/>
    </source>
</evidence>
<keyword evidence="12" id="KW-0511">Multifunctional enzyme</keyword>
<dbReference type="InterPro" id="IPR001460">
    <property type="entry name" value="PCN-bd_Tpept"/>
</dbReference>
<name>A0A7X3G9T7_9STRE</name>
<dbReference type="EMBL" id="WSRS01000098">
    <property type="protein sequence ID" value="MVX59630.1"/>
    <property type="molecule type" value="Genomic_DNA"/>
</dbReference>
<comment type="caution">
    <text evidence="20">The sequence shown here is derived from an EMBL/GenBank/DDBJ whole genome shotgun (WGS) entry which is preliminary data.</text>
</comment>
<dbReference type="InterPro" id="IPR012338">
    <property type="entry name" value="Beta-lactam/transpept-like"/>
</dbReference>
<gene>
    <name evidence="20" type="ORF">E5983_08325</name>
</gene>
<dbReference type="PANTHER" id="PTHR32282">
    <property type="entry name" value="BINDING PROTEIN TRANSPEPTIDASE, PUTATIVE-RELATED"/>
    <property type="match status" value="1"/>
</dbReference>
<evidence type="ECO:0000256" key="7">
    <source>
        <dbReference type="ARBA" id="ARBA00022801"/>
    </source>
</evidence>
<evidence type="ECO:0000256" key="11">
    <source>
        <dbReference type="ARBA" id="ARBA00023136"/>
    </source>
</evidence>
<feature type="domain" description="Glycosyl transferase family 51" evidence="19">
    <location>
        <begin position="86"/>
        <end position="260"/>
    </location>
</feature>
<dbReference type="OrthoDB" id="9766909at2"/>
<dbReference type="Gene3D" id="3.40.710.10">
    <property type="entry name" value="DD-peptidase/beta-lactamase superfamily"/>
    <property type="match status" value="1"/>
</dbReference>
<evidence type="ECO:0000256" key="5">
    <source>
        <dbReference type="ARBA" id="ARBA00022679"/>
    </source>
</evidence>
<feature type="domain" description="Penicillin-binding protein transpeptidase" evidence="18">
    <location>
        <begin position="397"/>
        <end position="632"/>
    </location>
</feature>
<dbReference type="Gene3D" id="3.40.50.12800">
    <property type="match status" value="1"/>
</dbReference>
<keyword evidence="6 17" id="KW-0812">Transmembrane</keyword>
<dbReference type="GO" id="GO:0071555">
    <property type="term" value="P:cell wall organization"/>
    <property type="evidence" value="ECO:0007669"/>
    <property type="project" value="UniProtKB-KW"/>
</dbReference>
<keyword evidence="11 17" id="KW-0472">Membrane</keyword>
<accession>A0A7X3G9T7</accession>
<evidence type="ECO:0000313" key="20">
    <source>
        <dbReference type="EMBL" id="MVX59630.1"/>
    </source>
</evidence>
<comment type="catalytic activity">
    <reaction evidence="15">
        <text>[GlcNAc-(1-&gt;4)-Mur2Ac(oyl-L-Ala-gamma-D-Glu-L-Lys-D-Ala-D-Ala)](n)-di-trans,octa-cis-undecaprenyl diphosphate + beta-D-GlcNAc-(1-&gt;4)-Mur2Ac(oyl-L-Ala-gamma-D-Glu-L-Lys-D-Ala-D-Ala)-di-trans,octa-cis-undecaprenyl diphosphate = [GlcNAc-(1-&gt;4)-Mur2Ac(oyl-L-Ala-gamma-D-Glu-L-Lys-D-Ala-D-Ala)](n+1)-di-trans,octa-cis-undecaprenyl diphosphate + di-trans,octa-cis-undecaprenyl diphosphate + H(+)</text>
        <dbReference type="Rhea" id="RHEA:23708"/>
        <dbReference type="Rhea" id="RHEA-COMP:9602"/>
        <dbReference type="Rhea" id="RHEA-COMP:9603"/>
        <dbReference type="ChEBI" id="CHEBI:15378"/>
        <dbReference type="ChEBI" id="CHEBI:58405"/>
        <dbReference type="ChEBI" id="CHEBI:60033"/>
        <dbReference type="ChEBI" id="CHEBI:78435"/>
        <dbReference type="EC" id="2.4.99.28"/>
    </reaction>
</comment>
<feature type="region of interest" description="Disordered" evidence="16">
    <location>
        <begin position="741"/>
        <end position="763"/>
    </location>
</feature>
<dbReference type="GO" id="GO:0009002">
    <property type="term" value="F:serine-type D-Ala-D-Ala carboxypeptidase activity"/>
    <property type="evidence" value="ECO:0007669"/>
    <property type="project" value="UniProtKB-EC"/>
</dbReference>
<dbReference type="Pfam" id="PF00905">
    <property type="entry name" value="Transpeptidase"/>
    <property type="match status" value="1"/>
</dbReference>
<keyword evidence="13" id="KW-0961">Cell wall biogenesis/degradation</keyword>
<dbReference type="AlphaFoldDB" id="A0A7X3G9T7"/>
<dbReference type="SUPFAM" id="SSF56601">
    <property type="entry name" value="beta-lactamase/transpeptidase-like"/>
    <property type="match status" value="1"/>
</dbReference>
<dbReference type="InterPro" id="IPR050396">
    <property type="entry name" value="Glycosyltr_51/Transpeptidase"/>
</dbReference>
<keyword evidence="10 17" id="KW-1133">Transmembrane helix</keyword>
<evidence type="ECO:0000256" key="9">
    <source>
        <dbReference type="ARBA" id="ARBA00022984"/>
    </source>
</evidence>
<dbReference type="SUPFAM" id="SSF53955">
    <property type="entry name" value="Lysozyme-like"/>
    <property type="match status" value="1"/>
</dbReference>
<dbReference type="Pfam" id="PF00912">
    <property type="entry name" value="Transgly"/>
    <property type="match status" value="1"/>
</dbReference>
<dbReference type="GO" id="GO:0008658">
    <property type="term" value="F:penicillin binding"/>
    <property type="evidence" value="ECO:0007669"/>
    <property type="project" value="InterPro"/>
</dbReference>
<dbReference type="GO" id="GO:0009252">
    <property type="term" value="P:peptidoglycan biosynthetic process"/>
    <property type="evidence" value="ECO:0007669"/>
    <property type="project" value="UniProtKB-KW"/>
</dbReference>
<evidence type="ECO:0000259" key="18">
    <source>
        <dbReference type="Pfam" id="PF00905"/>
    </source>
</evidence>
<protein>
    <submittedName>
        <fullName evidence="20">Penicillin-binding protein</fullName>
    </submittedName>
</protein>
<dbReference type="GO" id="GO:0030288">
    <property type="term" value="C:outer membrane-bounded periplasmic space"/>
    <property type="evidence" value="ECO:0007669"/>
    <property type="project" value="TreeGrafter"/>
</dbReference>
<comment type="catalytic activity">
    <reaction evidence="14">
        <text>Preferential cleavage: (Ac)2-L-Lys-D-Ala-|-D-Ala. Also transpeptidation of peptidyl-alanyl moieties that are N-acyl substituents of D-alanine.</text>
        <dbReference type="EC" id="3.4.16.4"/>
    </reaction>
</comment>
<dbReference type="PANTHER" id="PTHR32282:SF32">
    <property type="entry name" value="PENICILLIN-BINDING PROTEIN 2A"/>
    <property type="match status" value="1"/>
</dbReference>
<feature type="transmembrane region" description="Helical" evidence="17">
    <location>
        <begin position="29"/>
        <end position="54"/>
    </location>
</feature>
<dbReference type="GO" id="GO:0008360">
    <property type="term" value="P:regulation of cell shape"/>
    <property type="evidence" value="ECO:0007669"/>
    <property type="project" value="UniProtKB-KW"/>
</dbReference>
<evidence type="ECO:0000256" key="13">
    <source>
        <dbReference type="ARBA" id="ARBA00023316"/>
    </source>
</evidence>
<evidence type="ECO:0000256" key="3">
    <source>
        <dbReference type="ARBA" id="ARBA00022670"/>
    </source>
</evidence>
<keyword evidence="9" id="KW-0573">Peptidoglycan synthesis</keyword>
<evidence type="ECO:0000256" key="12">
    <source>
        <dbReference type="ARBA" id="ARBA00023268"/>
    </source>
</evidence>
<evidence type="ECO:0000256" key="6">
    <source>
        <dbReference type="ARBA" id="ARBA00022692"/>
    </source>
</evidence>
<evidence type="ECO:0000256" key="10">
    <source>
        <dbReference type="ARBA" id="ARBA00022989"/>
    </source>
</evidence>
<evidence type="ECO:0000256" key="16">
    <source>
        <dbReference type="SAM" id="MobiDB-lite"/>
    </source>
</evidence>
<dbReference type="GO" id="GO:0008955">
    <property type="term" value="F:peptidoglycan glycosyltransferase activity"/>
    <property type="evidence" value="ECO:0007669"/>
    <property type="project" value="UniProtKB-EC"/>
</dbReference>
<dbReference type="InterPro" id="IPR036950">
    <property type="entry name" value="PBP_transglycosylase"/>
</dbReference>
<keyword evidence="1" id="KW-1003">Cell membrane</keyword>
<dbReference type="InterPro" id="IPR023346">
    <property type="entry name" value="Lysozyme-like_dom_sf"/>
</dbReference>
<proteinExistence type="predicted"/>
<dbReference type="GO" id="GO:0006508">
    <property type="term" value="P:proteolysis"/>
    <property type="evidence" value="ECO:0007669"/>
    <property type="project" value="UniProtKB-KW"/>
</dbReference>
<evidence type="ECO:0000256" key="2">
    <source>
        <dbReference type="ARBA" id="ARBA00022645"/>
    </source>
</evidence>
<evidence type="ECO:0000256" key="14">
    <source>
        <dbReference type="ARBA" id="ARBA00034000"/>
    </source>
</evidence>
<dbReference type="Proteomes" id="UP000461595">
    <property type="component" value="Unassembled WGS sequence"/>
</dbReference>
<keyword evidence="4" id="KW-0328">Glycosyltransferase</keyword>
<evidence type="ECO:0000313" key="21">
    <source>
        <dbReference type="Proteomes" id="UP000461595"/>
    </source>
</evidence>
<dbReference type="RefSeq" id="WP_160333383.1">
    <property type="nucleotide sequence ID" value="NZ_WSRS01000098.1"/>
</dbReference>
<evidence type="ECO:0000256" key="15">
    <source>
        <dbReference type="ARBA" id="ARBA00049902"/>
    </source>
</evidence>
<evidence type="ECO:0000256" key="8">
    <source>
        <dbReference type="ARBA" id="ARBA00022960"/>
    </source>
</evidence>
<sequence>MKHKAKKNRDEEAWTWRDSLGTVFQVQHLLLKVLLVFFWGFLVLGAGAGLGYAVSLFQTAQVLEGPELAQQVTRVAGQSELRYADGSLIDKIDSELLRTPIHLDQVSRSVQDAVIATEDENFYEHDGIVPKAVLRATLGSVLGLGSSSGGSTLTQQLIKQQVVGDAPTFSRKAAEILDALALEEAMSKDDILMAYLNIAPFGRNYKGQNIAGIEEAAQGIFGKSAADLNLPQSAFLAGLPQSPIVYSPYASDGTLKTEENRELGLERQKNVLFNMLRTGKITETEYQEALDYDLQADFRPGEPTEGEMHNYLYHTALAEAQDAIYSYLIERDQVSERELKNEATVQAYQKLAQQELSNGGYVVKTTINKAVHEAMQAAAANFGSVLDDGTGRVEMGNVLQDNETGAVLGFVGGRDYASNQNNHAFDTVRSPGSTIKPLLPYGIAIDQGLMGSGSIVSNYPTNYSSGQPIMHVNSRGTGMMTFQDALNQSVNIPAYWTYRLLREQGIDVQDYMEKMNYEIADYNIESLPLGGGIEVSVDRHTNGYQTLANNGRYLERYMIASIETPDGQVVYKHQTEPVQVYSAATATILQDMLRGVLDSGVTTTFKSRLQGINPGLAGADWIGKTGTTNDYGDAWLMVATPGVTLGGWTGHDDNSPMSNLSGYNNNAQYMANLVQAIDQADPSVWKADQRFTLDPSVIQSSVLRATGQLPGTGLSGPTVTSNWAINGAPVTNENFMVGGSDADKRSAWNSVRGGGAPTTGNGR</sequence>
<organism evidence="20 21">
    <name type="scientific">Streptococcus danieliae</name>
    <dbReference type="NCBI Taxonomy" id="747656"/>
    <lineage>
        <taxon>Bacteria</taxon>
        <taxon>Bacillati</taxon>
        <taxon>Bacillota</taxon>
        <taxon>Bacilli</taxon>
        <taxon>Lactobacillales</taxon>
        <taxon>Streptococcaceae</taxon>
        <taxon>Streptococcus</taxon>
    </lineage>
</organism>
<keyword evidence="2" id="KW-0121">Carboxypeptidase</keyword>